<comment type="caution">
    <text evidence="1">The sequence shown here is derived from an EMBL/GenBank/DDBJ whole genome shotgun (WGS) entry which is preliminary data.</text>
</comment>
<accession>A0A158HTV7</accession>
<gene>
    <name evidence="1" type="ORF">AWB74_02128</name>
</gene>
<dbReference type="EMBL" id="FCOM02000007">
    <property type="protein sequence ID" value="SAL47399.1"/>
    <property type="molecule type" value="Genomic_DNA"/>
</dbReference>
<keyword evidence="2" id="KW-1185">Reference proteome</keyword>
<dbReference type="SUPFAM" id="SSF51445">
    <property type="entry name" value="(Trans)glycosidases"/>
    <property type="match status" value="1"/>
</dbReference>
<dbReference type="AlphaFoldDB" id="A0A158HTV7"/>
<evidence type="ECO:0000313" key="1">
    <source>
        <dbReference type="EMBL" id="SAL47399.1"/>
    </source>
</evidence>
<dbReference type="InterPro" id="IPR017853">
    <property type="entry name" value="GH"/>
</dbReference>
<evidence type="ECO:0008006" key="3">
    <source>
        <dbReference type="Google" id="ProtNLM"/>
    </source>
</evidence>
<organism evidence="1 2">
    <name type="scientific">Caballeronia arvi</name>
    <dbReference type="NCBI Taxonomy" id="1777135"/>
    <lineage>
        <taxon>Bacteria</taxon>
        <taxon>Pseudomonadati</taxon>
        <taxon>Pseudomonadota</taxon>
        <taxon>Betaproteobacteria</taxon>
        <taxon>Burkholderiales</taxon>
        <taxon>Burkholderiaceae</taxon>
        <taxon>Caballeronia</taxon>
    </lineage>
</organism>
<sequence>MQPQKSTRSPLDNDTLTVRQDNQLVEIKLTDLKAWLNSTSGLTIGGPSSFWGINGHLTWNWSPNATPYIKANWAIACLRMLELGTKVYRNGYGWSEDGTTGAITGSDGNTIVDFITNYAAPCGIQVAPVLLMTYSHPAITNETTAYAFGQARGIEAATKLRGLVPWYEIANEIETYALVGRGAWRGDYDAAKFAILRGLLRGTVAGIKSIDNVTPIMGPGGTWMHTAFHDMLLAGMNPDGTTGAPKLDWDLTSWHWYVYNYPGNDDIEVLAGQSGGFNILQHLKDWGKPIYLTEVGAHSSNYSGVEQDISNAITGNYLLTRFWNTRNTYNIKHVSLYQLFDAASNTTPNTDDEMKFGMLSNDGVTKKTRYTDFQNFIKLHQQ</sequence>
<proteinExistence type="predicted"/>
<dbReference type="Proteomes" id="UP000055019">
    <property type="component" value="Unassembled WGS sequence"/>
</dbReference>
<protein>
    <recommendedName>
        <fullName evidence="3">Asl1-like glycosyl hydrolase catalytic domain-containing protein</fullName>
    </recommendedName>
</protein>
<dbReference type="RefSeq" id="WP_061146737.1">
    <property type="nucleotide sequence ID" value="NZ_FCOM02000007.1"/>
</dbReference>
<evidence type="ECO:0000313" key="2">
    <source>
        <dbReference type="Proteomes" id="UP000055019"/>
    </source>
</evidence>
<dbReference type="Gene3D" id="3.20.20.80">
    <property type="entry name" value="Glycosidases"/>
    <property type="match status" value="1"/>
</dbReference>
<reference evidence="1" key="1">
    <citation type="submission" date="2016-01" db="EMBL/GenBank/DDBJ databases">
        <authorList>
            <person name="Peeters C."/>
        </authorList>
    </citation>
    <scope>NUCLEOTIDE SEQUENCE [LARGE SCALE GENOMIC DNA]</scope>
    <source>
        <strain evidence="1">LMG 29317</strain>
    </source>
</reference>
<name>A0A158HTV7_9BURK</name>